<dbReference type="Pfam" id="PF22422">
    <property type="entry name" value="MGH1-like_GH"/>
    <property type="match status" value="1"/>
</dbReference>
<evidence type="ECO:0000259" key="2">
    <source>
        <dbReference type="Pfam" id="PF03633"/>
    </source>
</evidence>
<protein>
    <submittedName>
        <fullName evidence="4">Amylo-alpha-1,6-glucosidase</fullName>
    </submittedName>
</protein>
<dbReference type="Gene3D" id="2.60.120.260">
    <property type="entry name" value="Galactose-binding domain-like"/>
    <property type="match status" value="1"/>
</dbReference>
<dbReference type="EMBL" id="FOCF01000003">
    <property type="protein sequence ID" value="SEM98789.1"/>
    <property type="molecule type" value="Genomic_DNA"/>
</dbReference>
<accession>A0A1H8CV86</accession>
<feature type="chain" id="PRO_5011622802" evidence="1">
    <location>
        <begin position="37"/>
        <end position="691"/>
    </location>
</feature>
<dbReference type="Gene3D" id="1.50.10.10">
    <property type="match status" value="1"/>
</dbReference>
<dbReference type="AlphaFoldDB" id="A0A1H8CV86"/>
<feature type="domain" description="Mannosylglycerate hydrolase MGH1-like glycoside hydrolase" evidence="3">
    <location>
        <begin position="117"/>
        <end position="443"/>
    </location>
</feature>
<name>A0A1H8CV86_9SPHN</name>
<dbReference type="GO" id="GO:0005975">
    <property type="term" value="P:carbohydrate metabolic process"/>
    <property type="evidence" value="ECO:0007669"/>
    <property type="project" value="InterPro"/>
</dbReference>
<dbReference type="InterPro" id="IPR012341">
    <property type="entry name" value="6hp_glycosidase-like_sf"/>
</dbReference>
<feature type="domain" description="Glycoside hydrolase family 65 C-terminal" evidence="2">
    <location>
        <begin position="460"/>
        <end position="520"/>
    </location>
</feature>
<dbReference type="Proteomes" id="UP000199206">
    <property type="component" value="Unassembled WGS sequence"/>
</dbReference>
<keyword evidence="1" id="KW-0732">Signal</keyword>
<dbReference type="OrthoDB" id="231241at2"/>
<evidence type="ECO:0000256" key="1">
    <source>
        <dbReference type="SAM" id="SignalP"/>
    </source>
</evidence>
<reference evidence="5" key="1">
    <citation type="submission" date="2016-10" db="EMBL/GenBank/DDBJ databases">
        <authorList>
            <person name="Varghese N."/>
            <person name="Submissions S."/>
        </authorList>
    </citation>
    <scope>NUCLEOTIDE SEQUENCE [LARGE SCALE GENOMIC DNA]</scope>
    <source>
        <strain evidence="5">S6-262</strain>
    </source>
</reference>
<dbReference type="STRING" id="1166340.SAMN05192583_1761"/>
<proteinExistence type="predicted"/>
<evidence type="ECO:0000259" key="3">
    <source>
        <dbReference type="Pfam" id="PF22422"/>
    </source>
</evidence>
<dbReference type="InterPro" id="IPR005194">
    <property type="entry name" value="Glyco_hydro_65_C"/>
</dbReference>
<dbReference type="Pfam" id="PF03633">
    <property type="entry name" value="Glyco_hydro_65C"/>
    <property type="match status" value="1"/>
</dbReference>
<dbReference type="InterPro" id="IPR054491">
    <property type="entry name" value="MGH1-like_GH"/>
</dbReference>
<dbReference type="InterPro" id="IPR008928">
    <property type="entry name" value="6-hairpin_glycosidase_sf"/>
</dbReference>
<evidence type="ECO:0000313" key="4">
    <source>
        <dbReference type="EMBL" id="SEM98789.1"/>
    </source>
</evidence>
<sequence length="691" mass="78464">MQALQRSRSRIRTWLRSAALFAVASVVVATPVSARAADRGRRADELDQVARQRFGNDAAWYRDRIPFFRSSDPTLDDVYYYRWQIVRAHQRDLGGKGYITTEFANDVSWQREPEASLNDATGFHVAELRWLRDRRFADDYLDYMLSGGNDRHFSDYIAASVWGRYLVDGDAAAATRHLAEMRRLYDAWYDHLDWSKGLYWISPLLDATEYTIASIDASGGKDGFFGGEAFRPTVNSYMFAQARALSQLAALTSDDATAKDYAARAEAIKTRVQQDLWNPALGHFTDRYKVNNQFVTYWQPIRGRELAGYAPWAFDLPDDTPAFGAAWSHVMAPTGFRGPAGLRTVEPGYQYYMRQYRYEGTQPECQWNGPVWPFQTTQVLEGMINLLDHYHQTSVTRADFMQLLRQYARLHYQDGRLDLEEDYHPDTGRPIVGLARSHHYFHSGFDNLVLTGVVGIRPRADEVLEVNPLLPSRGDPQALSWFRAEQIPYHGHLVAVTWDADGRHFRQGAGLRVEVDGREVANTPGLSRIVVALSRAENAPVARPINRAMQLDRSGFPKLSASSGAQPEALHAAVDGRLWFFRELENGWSPEGAGDQWFELNFGQPVMLSRAELAFLADGKRFDVPDTVRLQRWHETGWQAGEWLDVDAPGVPIVPNGVTNLTWAPVTASRYRLNLHVPAGRQIRLVELKMF</sequence>
<keyword evidence="5" id="KW-1185">Reference proteome</keyword>
<evidence type="ECO:0000313" key="5">
    <source>
        <dbReference type="Proteomes" id="UP000199206"/>
    </source>
</evidence>
<feature type="signal peptide" evidence="1">
    <location>
        <begin position="1"/>
        <end position="36"/>
    </location>
</feature>
<gene>
    <name evidence="4" type="ORF">SAMN05192583_1761</name>
</gene>
<organism evidence="4 5">
    <name type="scientific">Sphingomonas gellani</name>
    <dbReference type="NCBI Taxonomy" id="1166340"/>
    <lineage>
        <taxon>Bacteria</taxon>
        <taxon>Pseudomonadati</taxon>
        <taxon>Pseudomonadota</taxon>
        <taxon>Alphaproteobacteria</taxon>
        <taxon>Sphingomonadales</taxon>
        <taxon>Sphingomonadaceae</taxon>
        <taxon>Sphingomonas</taxon>
    </lineage>
</organism>
<dbReference type="SUPFAM" id="SSF48208">
    <property type="entry name" value="Six-hairpin glycosidases"/>
    <property type="match status" value="1"/>
</dbReference>